<dbReference type="InterPro" id="IPR012506">
    <property type="entry name" value="TMEM86B-like"/>
</dbReference>
<keyword evidence="5" id="KW-0472">Membrane</keyword>
<comment type="similarity">
    <text evidence="2">Belongs to the TMEM86 family.</text>
</comment>
<dbReference type="EMBL" id="CP015961">
    <property type="protein sequence ID" value="ANI93662.1"/>
    <property type="molecule type" value="Genomic_DNA"/>
</dbReference>
<keyword evidence="7" id="KW-1185">Reference proteome</keyword>
<dbReference type="Pfam" id="PF07947">
    <property type="entry name" value="YhhN"/>
    <property type="match status" value="1"/>
</dbReference>
<keyword evidence="4" id="KW-1133">Transmembrane helix</keyword>
<organism evidence="6 7">
    <name type="scientific">Dietzia timorensis</name>
    <dbReference type="NCBI Taxonomy" id="499555"/>
    <lineage>
        <taxon>Bacteria</taxon>
        <taxon>Bacillati</taxon>
        <taxon>Actinomycetota</taxon>
        <taxon>Actinomycetes</taxon>
        <taxon>Mycobacteriales</taxon>
        <taxon>Dietziaceae</taxon>
        <taxon>Dietzia</taxon>
    </lineage>
</organism>
<accession>A0A173LRF3</accession>
<dbReference type="PANTHER" id="PTHR31885">
    <property type="entry name" value="GH04784P"/>
    <property type="match status" value="1"/>
</dbReference>
<dbReference type="STRING" id="499555.BJL86_2902"/>
<evidence type="ECO:0000256" key="3">
    <source>
        <dbReference type="ARBA" id="ARBA00022692"/>
    </source>
</evidence>
<dbReference type="GO" id="GO:0016787">
    <property type="term" value="F:hydrolase activity"/>
    <property type="evidence" value="ECO:0007669"/>
    <property type="project" value="TreeGrafter"/>
</dbReference>
<name>A0A173LRF3_9ACTN</name>
<keyword evidence="3" id="KW-0812">Transmembrane</keyword>
<evidence type="ECO:0000256" key="4">
    <source>
        <dbReference type="ARBA" id="ARBA00022989"/>
    </source>
</evidence>
<gene>
    <name evidence="6" type="ORF">BJL86_2902</name>
</gene>
<dbReference type="RefSeq" id="WP_067478584.1">
    <property type="nucleotide sequence ID" value="NZ_CP015961.1"/>
</dbReference>
<comment type="subcellular location">
    <subcellularLocation>
        <location evidence="1">Membrane</location>
        <topology evidence="1">Multi-pass membrane protein</topology>
    </subcellularLocation>
</comment>
<dbReference type="AlphaFoldDB" id="A0A173LRF3"/>
<dbReference type="PANTHER" id="PTHR31885:SF6">
    <property type="entry name" value="GH04784P"/>
    <property type="match status" value="1"/>
</dbReference>
<dbReference type="Proteomes" id="UP000186104">
    <property type="component" value="Chromosome"/>
</dbReference>
<evidence type="ECO:0008006" key="8">
    <source>
        <dbReference type="Google" id="ProtNLM"/>
    </source>
</evidence>
<evidence type="ECO:0000313" key="7">
    <source>
        <dbReference type="Proteomes" id="UP000186104"/>
    </source>
</evidence>
<dbReference type="GO" id="GO:0016020">
    <property type="term" value="C:membrane"/>
    <property type="evidence" value="ECO:0007669"/>
    <property type="project" value="UniProtKB-SubCell"/>
</dbReference>
<dbReference type="KEGG" id="dtm:BJL86_2902"/>
<proteinExistence type="inferred from homology"/>
<evidence type="ECO:0000313" key="6">
    <source>
        <dbReference type="EMBL" id="ANI93662.1"/>
    </source>
</evidence>
<reference evidence="6 7" key="1">
    <citation type="submission" date="2016-06" db="EMBL/GenBank/DDBJ databases">
        <title>Complete genome sequence of a saline-alkali tolerant type strain Dietzia timorensis ID05-A0528T.</title>
        <authorList>
            <person name="Wu X."/>
        </authorList>
    </citation>
    <scope>NUCLEOTIDE SEQUENCE [LARGE SCALE GENOMIC DNA]</scope>
    <source>
        <strain evidence="6 7">ID05-A0528</strain>
    </source>
</reference>
<evidence type="ECO:0000256" key="1">
    <source>
        <dbReference type="ARBA" id="ARBA00004141"/>
    </source>
</evidence>
<evidence type="ECO:0000256" key="2">
    <source>
        <dbReference type="ARBA" id="ARBA00007375"/>
    </source>
</evidence>
<protein>
    <recommendedName>
        <fullName evidence="8">Lysoplasmalogenase</fullName>
    </recommendedName>
</protein>
<sequence length="254" mass="26613">MTRFDALLGYAESISRVAFEAIDSGRAWASNVFLGSVAASELSAATGIRGLNLVAKPLILPSLTAHSLFRSRDWAPLETGLFAAMGAFHAAGDIVLLRETDKGRFESLTPGAIAFAAGHAAGIALYGSRGVRWNPRATAINVALGAGVGLGLSAMAKKATIHQFVQGAYAALLLEYVSRGISTVGRDDWDTDSARTIAVGSVVWAVSDALIAVRLATRDGSVIRRVLSVAVMDFYGSGQLLTQSGLVRALNARH</sequence>
<evidence type="ECO:0000256" key="5">
    <source>
        <dbReference type="ARBA" id="ARBA00023136"/>
    </source>
</evidence>